<protein>
    <submittedName>
        <fullName evidence="8">Aromatic ring-hydroxylating dioxygenase subunit alpha</fullName>
    </submittedName>
</protein>
<dbReference type="InterPro" id="IPR036922">
    <property type="entry name" value="Rieske_2Fe-2S_sf"/>
</dbReference>
<organism evidence="8 9">
    <name type="scientific">Ramlibacter aurantiacus</name>
    <dbReference type="NCBI Taxonomy" id="2801330"/>
    <lineage>
        <taxon>Bacteria</taxon>
        <taxon>Pseudomonadati</taxon>
        <taxon>Pseudomonadota</taxon>
        <taxon>Betaproteobacteria</taxon>
        <taxon>Burkholderiales</taxon>
        <taxon>Comamonadaceae</taxon>
        <taxon>Ramlibacter</taxon>
    </lineage>
</organism>
<dbReference type="SUPFAM" id="SSF55961">
    <property type="entry name" value="Bet v1-like"/>
    <property type="match status" value="1"/>
</dbReference>
<dbReference type="Pfam" id="PF00355">
    <property type="entry name" value="Rieske"/>
    <property type="match status" value="1"/>
</dbReference>
<keyword evidence="3" id="KW-0560">Oxidoreductase</keyword>
<dbReference type="Gene3D" id="2.102.10.10">
    <property type="entry name" value="Rieske [2Fe-2S] iron-sulphur domain"/>
    <property type="match status" value="1"/>
</dbReference>
<evidence type="ECO:0000256" key="5">
    <source>
        <dbReference type="ARBA" id="ARBA00023014"/>
    </source>
</evidence>
<evidence type="ECO:0000313" key="8">
    <source>
        <dbReference type="EMBL" id="MBL0420591.1"/>
    </source>
</evidence>
<evidence type="ECO:0000256" key="6">
    <source>
        <dbReference type="SAM" id="MobiDB-lite"/>
    </source>
</evidence>
<sequence length="400" mass="44614">MSARQAGVDADSGTAYGRPAPTHRAELAEVGPGTPMGELLRRYWHPIGVAADASETPRKVRVLGEDLILFRDKSGRPGLVYPHCAHRGSSLYYGRVDERGIRCCYHGWLFDVQGRCLDQPCEPGNGAKFRERVRQPWYPVAERYGLVFAYLGPADRKPVLPRYECLENLDEGEMLEANANSIGGGGPAVIPCNWLQHYENIADSFHVPILHGAFSGTQFVDQMGLMPEVSWRVRDAGLEVTAVRRMPDGRTFRRVSEAGLPTLRVVPSPRVGQYGRVESLGWVLPIDDHHFRIYVVGRVKQVGDLARMRSRQNGKLWEELTEEEHQQFPGDYEAMVSQGSIARHSEEHLATSDRGIVMLRRLLQQQVETVAAGGDPAGVSFDPEAKPIEFTAGNYLEDQD</sequence>
<dbReference type="PROSITE" id="PS51296">
    <property type="entry name" value="RIESKE"/>
    <property type="match status" value="1"/>
</dbReference>
<name>A0A937D758_9BURK</name>
<keyword evidence="9" id="KW-1185">Reference proteome</keyword>
<dbReference type="CDD" id="cd03479">
    <property type="entry name" value="Rieske_RO_Alpha_PhDO_like"/>
    <property type="match status" value="1"/>
</dbReference>
<dbReference type="AlphaFoldDB" id="A0A937D758"/>
<keyword evidence="5" id="KW-0411">Iron-sulfur</keyword>
<dbReference type="InterPro" id="IPR017941">
    <property type="entry name" value="Rieske_2Fe-2S"/>
</dbReference>
<feature type="region of interest" description="Disordered" evidence="6">
    <location>
        <begin position="1"/>
        <end position="23"/>
    </location>
</feature>
<accession>A0A937D758</accession>
<keyword evidence="4" id="KW-0408">Iron</keyword>
<evidence type="ECO:0000256" key="4">
    <source>
        <dbReference type="ARBA" id="ARBA00023004"/>
    </source>
</evidence>
<dbReference type="CDD" id="cd08878">
    <property type="entry name" value="RHO_alpha_C_DMO-like"/>
    <property type="match status" value="1"/>
</dbReference>
<dbReference type="Proteomes" id="UP000613011">
    <property type="component" value="Unassembled WGS sequence"/>
</dbReference>
<dbReference type="PANTHER" id="PTHR21266">
    <property type="entry name" value="IRON-SULFUR DOMAIN CONTAINING PROTEIN"/>
    <property type="match status" value="1"/>
</dbReference>
<keyword evidence="8" id="KW-0223">Dioxygenase</keyword>
<dbReference type="InterPro" id="IPR050584">
    <property type="entry name" value="Cholesterol_7-desaturase"/>
</dbReference>
<reference evidence="8" key="1">
    <citation type="submission" date="2021-01" db="EMBL/GenBank/DDBJ databases">
        <title>Ramlibacter sp. strain AW1 16S ribosomal RNA gene Genome sequencing and assembly.</title>
        <authorList>
            <person name="Kang M."/>
        </authorList>
    </citation>
    <scope>NUCLEOTIDE SEQUENCE</scope>
    <source>
        <strain evidence="8">AW1</strain>
    </source>
</reference>
<keyword evidence="1" id="KW-0001">2Fe-2S</keyword>
<dbReference type="Gene3D" id="3.90.380.10">
    <property type="entry name" value="Naphthalene 1,2-dioxygenase Alpha Subunit, Chain A, domain 1"/>
    <property type="match status" value="1"/>
</dbReference>
<keyword evidence="2" id="KW-0479">Metal-binding</keyword>
<evidence type="ECO:0000313" key="9">
    <source>
        <dbReference type="Proteomes" id="UP000613011"/>
    </source>
</evidence>
<dbReference type="PANTHER" id="PTHR21266:SF59">
    <property type="entry name" value="BLR4922 PROTEIN"/>
    <property type="match status" value="1"/>
</dbReference>
<dbReference type="SUPFAM" id="SSF50022">
    <property type="entry name" value="ISP domain"/>
    <property type="match status" value="1"/>
</dbReference>
<evidence type="ECO:0000256" key="2">
    <source>
        <dbReference type="ARBA" id="ARBA00022723"/>
    </source>
</evidence>
<dbReference type="GO" id="GO:0051213">
    <property type="term" value="F:dioxygenase activity"/>
    <property type="evidence" value="ECO:0007669"/>
    <property type="project" value="UniProtKB-KW"/>
</dbReference>
<evidence type="ECO:0000256" key="1">
    <source>
        <dbReference type="ARBA" id="ARBA00022714"/>
    </source>
</evidence>
<gene>
    <name evidence="8" type="ORF">JI739_09575</name>
</gene>
<feature type="domain" description="Rieske" evidence="7">
    <location>
        <begin position="44"/>
        <end position="149"/>
    </location>
</feature>
<comment type="caution">
    <text evidence="8">The sequence shown here is derived from an EMBL/GenBank/DDBJ whole genome shotgun (WGS) entry which is preliminary data.</text>
</comment>
<dbReference type="GO" id="GO:0046872">
    <property type="term" value="F:metal ion binding"/>
    <property type="evidence" value="ECO:0007669"/>
    <property type="project" value="UniProtKB-KW"/>
</dbReference>
<dbReference type="RefSeq" id="WP_201683658.1">
    <property type="nucleotide sequence ID" value="NZ_JAEQNA010000002.1"/>
</dbReference>
<proteinExistence type="predicted"/>
<evidence type="ECO:0000256" key="3">
    <source>
        <dbReference type="ARBA" id="ARBA00023002"/>
    </source>
</evidence>
<evidence type="ECO:0000259" key="7">
    <source>
        <dbReference type="PROSITE" id="PS51296"/>
    </source>
</evidence>
<dbReference type="GO" id="GO:0051537">
    <property type="term" value="F:2 iron, 2 sulfur cluster binding"/>
    <property type="evidence" value="ECO:0007669"/>
    <property type="project" value="UniProtKB-KW"/>
</dbReference>
<dbReference type="EMBL" id="JAEQNA010000002">
    <property type="protein sequence ID" value="MBL0420591.1"/>
    <property type="molecule type" value="Genomic_DNA"/>
</dbReference>